<keyword evidence="1" id="KW-0732">Signal</keyword>
<accession>A0A6J4I7R1</accession>
<evidence type="ECO:0000313" key="2">
    <source>
        <dbReference type="EMBL" id="CAA9244390.1"/>
    </source>
</evidence>
<dbReference type="EMBL" id="CADCTE010000101">
    <property type="protein sequence ID" value="CAA9244390.1"/>
    <property type="molecule type" value="Genomic_DNA"/>
</dbReference>
<gene>
    <name evidence="2" type="ORF">AVDCRST_MAG83-2153</name>
</gene>
<evidence type="ECO:0000256" key="1">
    <source>
        <dbReference type="SAM" id="SignalP"/>
    </source>
</evidence>
<name>A0A6J4I7R1_9MICC</name>
<organism evidence="2">
    <name type="scientific">uncultured Arthrobacter sp</name>
    <dbReference type="NCBI Taxonomy" id="114050"/>
    <lineage>
        <taxon>Bacteria</taxon>
        <taxon>Bacillati</taxon>
        <taxon>Actinomycetota</taxon>
        <taxon>Actinomycetes</taxon>
        <taxon>Micrococcales</taxon>
        <taxon>Micrococcaceae</taxon>
        <taxon>Arthrobacter</taxon>
        <taxon>environmental samples</taxon>
    </lineage>
</organism>
<proteinExistence type="predicted"/>
<sequence length="310" mass="32182">MRVGIVLSLTAIGIGSTPAVAFDSTQAPDSTVQLDSPADAGAWIASEFSAVAVNVDQELREVEALTSSPDVLLQVDPELVPKTTADPEQTPGSVSDSEGALALPTIVVSGDTSGASLPADANEISIGIDGLSTQPMVNSEGLRVADIEGSSDFAAVQAKEDGVQTLRVIGDAQSPVAAEYSVNLPEGAVVYPIEDGSFVVEDSESNGLGVIQVPWATDAAGVAVPTHIEFEDGKLTQYVDHSSGDYQYPILADPYWTYSHTAIAVTGNGAWISGSESVARASRELNRCFNCSFPISGALADSHWEEPVST</sequence>
<feature type="chain" id="PRO_5026838227" evidence="1">
    <location>
        <begin position="22"/>
        <end position="310"/>
    </location>
</feature>
<dbReference type="AlphaFoldDB" id="A0A6J4I7R1"/>
<reference evidence="2" key="1">
    <citation type="submission" date="2020-02" db="EMBL/GenBank/DDBJ databases">
        <authorList>
            <person name="Meier V. D."/>
        </authorList>
    </citation>
    <scope>NUCLEOTIDE SEQUENCE</scope>
    <source>
        <strain evidence="2">AVDCRST_MAG83</strain>
    </source>
</reference>
<feature type="signal peptide" evidence="1">
    <location>
        <begin position="1"/>
        <end position="21"/>
    </location>
</feature>
<protein>
    <submittedName>
        <fullName evidence="2">Uncharacterized protein</fullName>
    </submittedName>
</protein>